<dbReference type="Pfam" id="PF00076">
    <property type="entry name" value="RRM_1"/>
    <property type="match status" value="1"/>
</dbReference>
<dbReference type="PANTHER" id="PTHR23236">
    <property type="entry name" value="EUKARYOTIC TRANSLATION INITIATION FACTOR 4B/4H"/>
    <property type="match status" value="1"/>
</dbReference>
<dbReference type="InterPro" id="IPR033107">
    <property type="entry name" value="EIF-4B_RRM"/>
</dbReference>
<evidence type="ECO:0000313" key="14">
    <source>
        <dbReference type="Ensembl" id="ENSMNEP00000041555.1"/>
    </source>
</evidence>
<dbReference type="SMART" id="SM00360">
    <property type="entry name" value="RRM"/>
    <property type="match status" value="1"/>
</dbReference>
<keyword evidence="1" id="KW-1017">Isopeptide bond</keyword>
<proteinExistence type="predicted"/>
<keyword evidence="4" id="KW-0832">Ubl conjugation</keyword>
<feature type="compositionally biased region" description="Basic and acidic residues" evidence="12">
    <location>
        <begin position="281"/>
        <end position="324"/>
    </location>
</feature>
<evidence type="ECO:0000256" key="12">
    <source>
        <dbReference type="SAM" id="MobiDB-lite"/>
    </source>
</evidence>
<feature type="compositionally biased region" description="Basic and acidic residues" evidence="12">
    <location>
        <begin position="535"/>
        <end position="567"/>
    </location>
</feature>
<feature type="compositionally biased region" description="Basic and acidic residues" evidence="12">
    <location>
        <begin position="366"/>
        <end position="401"/>
    </location>
</feature>
<evidence type="ECO:0000256" key="5">
    <source>
        <dbReference type="ARBA" id="ARBA00022884"/>
    </source>
</evidence>
<keyword evidence="2" id="KW-0396">Initiation factor</keyword>
<feature type="compositionally biased region" description="Polar residues" evidence="12">
    <location>
        <begin position="403"/>
        <end position="419"/>
    </location>
</feature>
<dbReference type="GeneTree" id="ENSGT00940000153336"/>
<feature type="compositionally biased region" description="Acidic residues" evidence="12">
    <location>
        <begin position="583"/>
        <end position="594"/>
    </location>
</feature>
<dbReference type="SUPFAM" id="SSF54928">
    <property type="entry name" value="RNA-binding domain, RBD"/>
    <property type="match status" value="1"/>
</dbReference>
<dbReference type="GO" id="GO:0003743">
    <property type="term" value="F:translation initiation factor activity"/>
    <property type="evidence" value="ECO:0007669"/>
    <property type="project" value="UniProtKB-KW"/>
</dbReference>
<dbReference type="FunFam" id="3.30.70.330:FF:000163">
    <property type="entry name" value="Eukaryotic translation initiation factor 4B"/>
    <property type="match status" value="1"/>
</dbReference>
<evidence type="ECO:0000256" key="7">
    <source>
        <dbReference type="ARBA" id="ARBA00022990"/>
    </source>
</evidence>
<dbReference type="AlphaFoldDB" id="A0A2K6E070"/>
<evidence type="ECO:0000256" key="4">
    <source>
        <dbReference type="ARBA" id="ARBA00022843"/>
    </source>
</evidence>
<evidence type="ECO:0000256" key="2">
    <source>
        <dbReference type="ARBA" id="ARBA00022540"/>
    </source>
</evidence>
<feature type="compositionally biased region" description="Low complexity" evidence="12">
    <location>
        <begin position="568"/>
        <end position="581"/>
    </location>
</feature>
<evidence type="ECO:0000256" key="3">
    <source>
        <dbReference type="ARBA" id="ARBA00022553"/>
    </source>
</evidence>
<comment type="function">
    <text evidence="8">Required for the binding of mRNA to ribosomes. Functions in close association with EIF4-F and EIF4-A. Binds near the 5'-terminal cap of mRNA in presence of EIF-4F and ATP. Promotes the ATPase activity and the ATP-dependent RNA unwinding activity of both EIF4-A and EIF4-F.</text>
</comment>
<feature type="region of interest" description="Disordered" evidence="12">
    <location>
        <begin position="1"/>
        <end position="93"/>
    </location>
</feature>
<keyword evidence="15" id="KW-1185">Reference proteome</keyword>
<accession>A0A2K6E070</accession>
<keyword evidence="5 11" id="KW-0694">RNA-binding</keyword>
<evidence type="ECO:0000313" key="15">
    <source>
        <dbReference type="Proteomes" id="UP000233120"/>
    </source>
</evidence>
<sequence>MAASAKKKNKKGKTISLTDFLAEDGGTGGGSTYVSKPVSWADETDDLEGDVSTTWHSNDDDVYRAPPIDRSILPTAPGAAREPNIDRSRLPKSPPYTAFLGKLPYDVTEESIKEFFRGLNISAVRLPREPSNPERLKGFGYAEFEDLDSLLSPLSLNEESLGNRRIRVDVAAQAQDKDRDDHSFGRDRNRDSDKTDTDWRARPATDSFDGYPPRRGDDSFGDTYRDRYDSDRYRDGYRDGPCRDMDRYGGQDRYDDRGSRDYDRGYDSRIGSGRRAFGSGYRRDDDYRGGGDRYEDGYDRRDDRSWSSRDDYSRDDYRRDDRGPPQRPKLNLKPRSTPKEDDSSASTSQSSRAASIFGGAKPVDTAAREREVEELLQKEQEKLQHQLDEPKLERRPRERHPSWTGSESSQTGTSATSGRNARRRESEKSLENETLNKEEDCHSPISKPPKPDQPLKVMPPPPPKENAWVKRSSNPPARSQSSEAEQQSPTSGGGKVAPAQPSEEGPARKDENKVDGMNVPKGQTETSSRGPGEGGNKDHWKESDRKDGKKDQDSRSAPEPKKPEENPASKFSSASKYAALSVDGEDENEGDYAE</sequence>
<dbReference type="GO" id="GO:0005829">
    <property type="term" value="C:cytosol"/>
    <property type="evidence" value="ECO:0007669"/>
    <property type="project" value="UniProtKB-ARBA"/>
</dbReference>
<evidence type="ECO:0000256" key="6">
    <source>
        <dbReference type="ARBA" id="ARBA00022917"/>
    </source>
</evidence>
<feature type="domain" description="RRM" evidence="13">
    <location>
        <begin position="96"/>
        <end position="173"/>
    </location>
</feature>
<dbReference type="STRING" id="9545.ENSMNEP00000041555"/>
<organism evidence="14 15">
    <name type="scientific">Macaca nemestrina</name>
    <name type="common">Pig-tailed macaque</name>
    <dbReference type="NCBI Taxonomy" id="9545"/>
    <lineage>
        <taxon>Eukaryota</taxon>
        <taxon>Metazoa</taxon>
        <taxon>Chordata</taxon>
        <taxon>Craniata</taxon>
        <taxon>Vertebrata</taxon>
        <taxon>Euteleostomi</taxon>
        <taxon>Mammalia</taxon>
        <taxon>Eutheria</taxon>
        <taxon>Euarchontoglires</taxon>
        <taxon>Primates</taxon>
        <taxon>Haplorrhini</taxon>
        <taxon>Catarrhini</taxon>
        <taxon>Cercopithecidae</taxon>
        <taxon>Cercopithecinae</taxon>
        <taxon>Macaca</taxon>
    </lineage>
</organism>
<evidence type="ECO:0000259" key="13">
    <source>
        <dbReference type="PROSITE" id="PS50102"/>
    </source>
</evidence>
<feature type="compositionally biased region" description="Basic and acidic residues" evidence="12">
    <location>
        <begin position="505"/>
        <end position="514"/>
    </location>
</feature>
<dbReference type="GO" id="GO:0003723">
    <property type="term" value="F:RNA binding"/>
    <property type="evidence" value="ECO:0007669"/>
    <property type="project" value="UniProtKB-UniRule"/>
</dbReference>
<evidence type="ECO:0000256" key="10">
    <source>
        <dbReference type="ARBA" id="ARBA00067321"/>
    </source>
</evidence>
<feature type="compositionally biased region" description="Basic and acidic residues" evidence="12">
    <location>
        <begin position="175"/>
        <end position="203"/>
    </location>
</feature>
<dbReference type="PANTHER" id="PTHR23236:SF2">
    <property type="entry name" value="EUKARYOTIC TRANSLATION INITIATION FACTOR 4B"/>
    <property type="match status" value="1"/>
</dbReference>
<name>A0A2K6E070_MACNE</name>
<dbReference type="InterPro" id="IPR000504">
    <property type="entry name" value="RRM_dom"/>
</dbReference>
<evidence type="ECO:0000256" key="8">
    <source>
        <dbReference type="ARBA" id="ARBA00057062"/>
    </source>
</evidence>
<reference evidence="14" key="2">
    <citation type="submission" date="2025-09" db="UniProtKB">
        <authorList>
            <consortium name="Ensembl"/>
        </authorList>
    </citation>
    <scope>IDENTIFICATION</scope>
</reference>
<feature type="compositionally biased region" description="Pro residues" evidence="12">
    <location>
        <begin position="446"/>
        <end position="464"/>
    </location>
</feature>
<feature type="region of interest" description="Disordered" evidence="12">
    <location>
        <begin position="172"/>
        <end position="594"/>
    </location>
</feature>
<dbReference type="Gene3D" id="3.30.70.330">
    <property type="match status" value="1"/>
</dbReference>
<dbReference type="InterPro" id="IPR012677">
    <property type="entry name" value="Nucleotide-bd_a/b_plait_sf"/>
</dbReference>
<reference evidence="14" key="1">
    <citation type="submission" date="2025-08" db="UniProtKB">
        <authorList>
            <consortium name="Ensembl"/>
        </authorList>
    </citation>
    <scope>IDENTIFICATION</scope>
</reference>
<feature type="compositionally biased region" description="Low complexity" evidence="12">
    <location>
        <begin position="344"/>
        <end position="355"/>
    </location>
</feature>
<keyword evidence="7" id="KW-0007">Acetylation</keyword>
<dbReference type="CDD" id="cd12402">
    <property type="entry name" value="RRM_eIF4B"/>
    <property type="match status" value="1"/>
</dbReference>
<feature type="compositionally biased region" description="Low complexity" evidence="12">
    <location>
        <begin position="479"/>
        <end position="488"/>
    </location>
</feature>
<feature type="compositionally biased region" description="Basic and acidic residues" evidence="12">
    <location>
        <begin position="423"/>
        <end position="442"/>
    </location>
</feature>
<protein>
    <recommendedName>
        <fullName evidence="10">Eukaryotic translation initiation factor 4B</fullName>
    </recommendedName>
</protein>
<dbReference type="Bgee" id="ENSMNEG00000043577">
    <property type="expression patterns" value="Expressed in lymph node and 12 other cell types or tissues"/>
</dbReference>
<evidence type="ECO:0000256" key="9">
    <source>
        <dbReference type="ARBA" id="ARBA00062097"/>
    </source>
</evidence>
<feature type="compositionally biased region" description="Basic residues" evidence="12">
    <location>
        <begin position="1"/>
        <end position="13"/>
    </location>
</feature>
<evidence type="ECO:0000256" key="11">
    <source>
        <dbReference type="PROSITE-ProRule" id="PRU00176"/>
    </source>
</evidence>
<keyword evidence="6" id="KW-0648">Protein biosynthesis</keyword>
<dbReference type="OMA" id="WGRRNDH"/>
<dbReference type="Proteomes" id="UP000233120">
    <property type="component" value="Unassembled WGS sequence"/>
</dbReference>
<dbReference type="PROSITE" id="PS50102">
    <property type="entry name" value="RRM"/>
    <property type="match status" value="1"/>
</dbReference>
<feature type="compositionally biased region" description="Basic and acidic residues" evidence="12">
    <location>
        <begin position="212"/>
        <end position="267"/>
    </location>
</feature>
<dbReference type="InterPro" id="IPR035979">
    <property type="entry name" value="RBD_domain_sf"/>
</dbReference>
<dbReference type="Ensembl" id="ENSMNET00000066054.1">
    <property type="protein sequence ID" value="ENSMNEP00000041555.1"/>
    <property type="gene ID" value="ENSMNEG00000043577.1"/>
</dbReference>
<evidence type="ECO:0000256" key="1">
    <source>
        <dbReference type="ARBA" id="ARBA00022499"/>
    </source>
</evidence>
<comment type="subunit">
    <text evidence="9">Self-associates and interacts with EIF3 p170 subunit.</text>
</comment>
<keyword evidence="3" id="KW-0597">Phosphoprotein</keyword>